<proteinExistence type="inferred from homology"/>
<sequence>MGEDPRVSVISQPVTLPCGLVLDNRIVKAAMEPCLANKGRPSKQHITLHSKWSQGKFGLIISENVQVSAKYLSTPHDVFILPEDEDNIPKTWIDWAEASKIPTLIQLSHAGRQSCRGLGRWVWENSVGPSPLRMTIGNRPIDRLTSWMLFNEVEELTKDDIRSLVETFASSANFVYKAGFQGIQLHCSHGYLLSQFLSPKTNLRTDEYGGTPLNRMRFIFDIISAVRRKLPKSFCLSVKLNSGDYNNVKMIVEHGGVDLIEISGGTYENVAFMNEPGEVCTSSKTPNGSRGAFFVEFSSRARQVARSSSEEFKKSCPLIITTGGFRSRKVIAEAISSGKTDAVALGRPACLDPFVASKILDSEMEDYTFLDPYIPGSELWKTLMPVQLVGVGFRTVW</sequence>
<evidence type="ECO:0000256" key="2">
    <source>
        <dbReference type="ARBA" id="ARBA00022630"/>
    </source>
</evidence>
<comment type="similarity">
    <text evidence="1">Belongs to the NADH:flavin oxidoreductase/NADH oxidase family.</text>
</comment>
<dbReference type="GO" id="GO:0016491">
    <property type="term" value="F:oxidoreductase activity"/>
    <property type="evidence" value="ECO:0007669"/>
    <property type="project" value="UniProtKB-KW"/>
</dbReference>
<reference evidence="7" key="1">
    <citation type="submission" date="2022-06" db="EMBL/GenBank/DDBJ databases">
        <authorList>
            <consortium name="SYNGENTA / RWTH Aachen University"/>
        </authorList>
    </citation>
    <scope>NUCLEOTIDE SEQUENCE</scope>
</reference>
<gene>
    <name evidence="6" type="ORF">PPACK8108_LOCUS12192</name>
    <name evidence="7" type="ORF">PPACK8108_LOCUS12978</name>
</gene>
<evidence type="ECO:0000259" key="5">
    <source>
        <dbReference type="Pfam" id="PF00724"/>
    </source>
</evidence>
<dbReference type="InterPro" id="IPR001155">
    <property type="entry name" value="OxRdtase_FMN_N"/>
</dbReference>
<dbReference type="SUPFAM" id="SSF51395">
    <property type="entry name" value="FMN-linked oxidoreductases"/>
    <property type="match status" value="1"/>
</dbReference>
<evidence type="ECO:0000256" key="3">
    <source>
        <dbReference type="ARBA" id="ARBA00022643"/>
    </source>
</evidence>
<dbReference type="InterPro" id="IPR051799">
    <property type="entry name" value="NADH_flavin_oxidoreductase"/>
</dbReference>
<dbReference type="EMBL" id="CALTRL010002895">
    <property type="protein sequence ID" value="CAH7677067.1"/>
    <property type="molecule type" value="Genomic_DNA"/>
</dbReference>
<dbReference type="EMBL" id="CALTRL010003188">
    <property type="protein sequence ID" value="CAH7678450.1"/>
    <property type="molecule type" value="Genomic_DNA"/>
</dbReference>
<keyword evidence="2" id="KW-0285">Flavoprotein</keyword>
<comment type="caution">
    <text evidence="7">The sequence shown here is derived from an EMBL/GenBank/DDBJ whole genome shotgun (WGS) entry which is preliminary data.</text>
</comment>
<keyword evidence="4" id="KW-0560">Oxidoreductase</keyword>
<feature type="domain" description="NADH:flavin oxidoreductase/NADH oxidase N-terminal" evidence="5">
    <location>
        <begin position="13"/>
        <end position="359"/>
    </location>
</feature>
<keyword evidence="3" id="KW-0288">FMN</keyword>
<dbReference type="Pfam" id="PF00724">
    <property type="entry name" value="Oxidored_FMN"/>
    <property type="match status" value="1"/>
</dbReference>
<evidence type="ECO:0000313" key="6">
    <source>
        <dbReference type="EMBL" id="CAH7677067.1"/>
    </source>
</evidence>
<keyword evidence="8" id="KW-1185">Reference proteome</keyword>
<dbReference type="GO" id="GO:0010181">
    <property type="term" value="F:FMN binding"/>
    <property type="evidence" value="ECO:0007669"/>
    <property type="project" value="InterPro"/>
</dbReference>
<dbReference type="Proteomes" id="UP001153365">
    <property type="component" value="Unassembled WGS sequence"/>
</dbReference>
<dbReference type="PANTHER" id="PTHR43656:SF2">
    <property type="entry name" value="BINDING OXIDOREDUCTASE, PUTATIVE (AFU_ORTHOLOGUE AFUA_2G08260)-RELATED"/>
    <property type="match status" value="1"/>
</dbReference>
<protein>
    <recommendedName>
        <fullName evidence="5">NADH:flavin oxidoreductase/NADH oxidase N-terminal domain-containing protein</fullName>
    </recommendedName>
</protein>
<dbReference type="PANTHER" id="PTHR43656">
    <property type="entry name" value="BINDING OXIDOREDUCTASE, PUTATIVE (AFU_ORTHOLOGUE AFUA_2G08260)-RELATED"/>
    <property type="match status" value="1"/>
</dbReference>
<dbReference type="InterPro" id="IPR013785">
    <property type="entry name" value="Aldolase_TIM"/>
</dbReference>
<dbReference type="AlphaFoldDB" id="A0AAV0B692"/>
<evidence type="ECO:0000313" key="7">
    <source>
        <dbReference type="EMBL" id="CAH7678450.1"/>
    </source>
</evidence>
<name>A0AAV0B692_PHAPC</name>
<dbReference type="Gene3D" id="3.20.20.70">
    <property type="entry name" value="Aldolase class I"/>
    <property type="match status" value="1"/>
</dbReference>
<evidence type="ECO:0000256" key="1">
    <source>
        <dbReference type="ARBA" id="ARBA00005979"/>
    </source>
</evidence>
<evidence type="ECO:0000313" key="8">
    <source>
        <dbReference type="Proteomes" id="UP001153365"/>
    </source>
</evidence>
<accession>A0AAV0B692</accession>
<evidence type="ECO:0000256" key="4">
    <source>
        <dbReference type="ARBA" id="ARBA00023002"/>
    </source>
</evidence>
<organism evidence="7 8">
    <name type="scientific">Phakopsora pachyrhizi</name>
    <name type="common">Asian soybean rust disease fungus</name>
    <dbReference type="NCBI Taxonomy" id="170000"/>
    <lineage>
        <taxon>Eukaryota</taxon>
        <taxon>Fungi</taxon>
        <taxon>Dikarya</taxon>
        <taxon>Basidiomycota</taxon>
        <taxon>Pucciniomycotina</taxon>
        <taxon>Pucciniomycetes</taxon>
        <taxon>Pucciniales</taxon>
        <taxon>Phakopsoraceae</taxon>
        <taxon>Phakopsora</taxon>
    </lineage>
</organism>